<organism evidence="2 3">
    <name type="scientific">Ascobolus immersus RN42</name>
    <dbReference type="NCBI Taxonomy" id="1160509"/>
    <lineage>
        <taxon>Eukaryota</taxon>
        <taxon>Fungi</taxon>
        <taxon>Dikarya</taxon>
        <taxon>Ascomycota</taxon>
        <taxon>Pezizomycotina</taxon>
        <taxon>Pezizomycetes</taxon>
        <taxon>Pezizales</taxon>
        <taxon>Ascobolaceae</taxon>
        <taxon>Ascobolus</taxon>
    </lineage>
</organism>
<gene>
    <name evidence="2" type="ORF">BJ508DRAFT_336970</name>
</gene>
<dbReference type="Proteomes" id="UP000275078">
    <property type="component" value="Unassembled WGS sequence"/>
</dbReference>
<feature type="compositionally biased region" description="Acidic residues" evidence="1">
    <location>
        <begin position="380"/>
        <end position="400"/>
    </location>
</feature>
<proteinExistence type="predicted"/>
<protein>
    <submittedName>
        <fullName evidence="2">Uncharacterized protein</fullName>
    </submittedName>
</protein>
<evidence type="ECO:0000256" key="1">
    <source>
        <dbReference type="SAM" id="MobiDB-lite"/>
    </source>
</evidence>
<name>A0A3N4H9H2_ASCIM</name>
<evidence type="ECO:0000313" key="3">
    <source>
        <dbReference type="Proteomes" id="UP000275078"/>
    </source>
</evidence>
<dbReference type="EMBL" id="ML120175">
    <property type="protein sequence ID" value="RPA70637.1"/>
    <property type="molecule type" value="Genomic_DNA"/>
</dbReference>
<feature type="region of interest" description="Disordered" evidence="1">
    <location>
        <begin position="378"/>
        <end position="401"/>
    </location>
</feature>
<keyword evidence="3" id="KW-1185">Reference proteome</keyword>
<evidence type="ECO:0000313" key="2">
    <source>
        <dbReference type="EMBL" id="RPA70637.1"/>
    </source>
</evidence>
<sequence length="458" mass="53235">MTAEMAEINEFFEQQRTKRVDNLLFRTPHTSPLALWKLDLLHTIDLGLTKHCLELLFNMLDEKKYRSVKQWSGKEYRNAAAIMLAVLEAVMTVYPPDGPAQEDMYEASRNFISALNNFTLMARQRSHTLPPDQVFDNDYRAMWDGERDPDPHSSVSYMQTYLAAFHEWKYVFLKYRASKTVTSDATAYSKRMFLDLPDEDFDGMTPAEKKEKKRVHKEGRKAAYVDYLERHSSYNMPKVYMMVHFADIIHMYGALPQFSTSIIELLHQPLNLAYDRSNKVDAMDQTLRFAGWKDAMSVSVANLLHHCKNADISEDVLAEIRLWLDLFDNKKAKLAAARLNRDRMKPKKASAERKAQKLAQEEENKELVRELRKEYGIIVPDDEDSDSDSEEDDAEQDASDDIIQLTTIPPSSHEASFRERLLEPGRLLRGRMLTIQNDEGDIRWREYMAPYPRRSSPD</sequence>
<feature type="region of interest" description="Disordered" evidence="1">
    <location>
        <begin position="343"/>
        <end position="365"/>
    </location>
</feature>
<dbReference type="AlphaFoldDB" id="A0A3N4H9H2"/>
<dbReference type="OrthoDB" id="5404297at2759"/>
<reference evidence="2 3" key="1">
    <citation type="journal article" date="2018" name="Nat. Ecol. Evol.">
        <title>Pezizomycetes genomes reveal the molecular basis of ectomycorrhizal truffle lifestyle.</title>
        <authorList>
            <person name="Murat C."/>
            <person name="Payen T."/>
            <person name="Noel B."/>
            <person name="Kuo A."/>
            <person name="Morin E."/>
            <person name="Chen J."/>
            <person name="Kohler A."/>
            <person name="Krizsan K."/>
            <person name="Balestrini R."/>
            <person name="Da Silva C."/>
            <person name="Montanini B."/>
            <person name="Hainaut M."/>
            <person name="Levati E."/>
            <person name="Barry K.W."/>
            <person name="Belfiori B."/>
            <person name="Cichocki N."/>
            <person name="Clum A."/>
            <person name="Dockter R.B."/>
            <person name="Fauchery L."/>
            <person name="Guy J."/>
            <person name="Iotti M."/>
            <person name="Le Tacon F."/>
            <person name="Lindquist E.A."/>
            <person name="Lipzen A."/>
            <person name="Malagnac F."/>
            <person name="Mello A."/>
            <person name="Molinier V."/>
            <person name="Miyauchi S."/>
            <person name="Poulain J."/>
            <person name="Riccioni C."/>
            <person name="Rubini A."/>
            <person name="Sitrit Y."/>
            <person name="Splivallo R."/>
            <person name="Traeger S."/>
            <person name="Wang M."/>
            <person name="Zifcakova L."/>
            <person name="Wipf D."/>
            <person name="Zambonelli A."/>
            <person name="Paolocci F."/>
            <person name="Nowrousian M."/>
            <person name="Ottonello S."/>
            <person name="Baldrian P."/>
            <person name="Spatafora J.W."/>
            <person name="Henrissat B."/>
            <person name="Nagy L.G."/>
            <person name="Aury J.M."/>
            <person name="Wincker P."/>
            <person name="Grigoriev I.V."/>
            <person name="Bonfante P."/>
            <person name="Martin F.M."/>
        </authorList>
    </citation>
    <scope>NUCLEOTIDE SEQUENCE [LARGE SCALE GENOMIC DNA]</scope>
    <source>
        <strain evidence="2 3">RN42</strain>
    </source>
</reference>
<accession>A0A3N4H9H2</accession>